<comment type="caution">
    <text evidence="3">The sequence shown here is derived from an EMBL/GenBank/DDBJ whole genome shotgun (WGS) entry which is preliminary data.</text>
</comment>
<dbReference type="RefSeq" id="WP_157088764.1">
    <property type="nucleotide sequence ID" value="NZ_LLXZ01000220.1"/>
</dbReference>
<accession>A0A0R3KEG0</accession>
<dbReference type="EMBL" id="LLXZ01000220">
    <property type="protein sequence ID" value="KRQ94070.1"/>
    <property type="molecule type" value="Genomic_DNA"/>
</dbReference>
<name>A0A0R3KEG0_9BRAD</name>
<evidence type="ECO:0000313" key="3">
    <source>
        <dbReference type="EMBL" id="KRQ94070.1"/>
    </source>
</evidence>
<feature type="transmembrane region" description="Helical" evidence="2">
    <location>
        <begin position="12"/>
        <end position="35"/>
    </location>
</feature>
<evidence type="ECO:0000256" key="1">
    <source>
        <dbReference type="SAM" id="MobiDB-lite"/>
    </source>
</evidence>
<keyword evidence="2" id="KW-0472">Membrane</keyword>
<reference evidence="3 4" key="1">
    <citation type="submission" date="2014-03" db="EMBL/GenBank/DDBJ databases">
        <title>Bradyrhizobium valentinum sp. nov., isolated from effective nodules of Lupinus mariae-josephae, a lupine endemic of basic-lime soils in Eastern Spain.</title>
        <authorList>
            <person name="Duran D."/>
            <person name="Rey L."/>
            <person name="Navarro A."/>
            <person name="Busquets A."/>
            <person name="Imperial J."/>
            <person name="Ruiz-Argueso T."/>
        </authorList>
    </citation>
    <scope>NUCLEOTIDE SEQUENCE [LARGE SCALE GENOMIC DNA]</scope>
    <source>
        <strain evidence="3 4">PAC68</strain>
    </source>
</reference>
<organism evidence="3 4">
    <name type="scientific">Bradyrhizobium jicamae</name>
    <dbReference type="NCBI Taxonomy" id="280332"/>
    <lineage>
        <taxon>Bacteria</taxon>
        <taxon>Pseudomonadati</taxon>
        <taxon>Pseudomonadota</taxon>
        <taxon>Alphaproteobacteria</taxon>
        <taxon>Hyphomicrobiales</taxon>
        <taxon>Nitrobacteraceae</taxon>
        <taxon>Bradyrhizobium</taxon>
    </lineage>
</organism>
<evidence type="ECO:0000313" key="4">
    <source>
        <dbReference type="Proteomes" id="UP000050863"/>
    </source>
</evidence>
<keyword evidence="2" id="KW-1133">Transmembrane helix</keyword>
<feature type="compositionally biased region" description="Polar residues" evidence="1">
    <location>
        <begin position="51"/>
        <end position="72"/>
    </location>
</feature>
<dbReference type="OrthoDB" id="8241669at2"/>
<dbReference type="AlphaFoldDB" id="A0A0R3KEG0"/>
<protein>
    <submittedName>
        <fullName evidence="3">Uncharacterized protein</fullName>
    </submittedName>
</protein>
<dbReference type="Proteomes" id="UP000050863">
    <property type="component" value="Unassembled WGS sequence"/>
</dbReference>
<feature type="region of interest" description="Disordered" evidence="1">
    <location>
        <begin position="51"/>
        <end position="91"/>
    </location>
</feature>
<keyword evidence="2" id="KW-0812">Transmembrane</keyword>
<sequence length="91" mass="9579">MLLLNGQIQWRGISTTVVVELIILLALALAAVSYVEWSSKVAVAEFMSATESSASDPNHSSESPVQAQSRKGSTGCPVGKRSLPTQLAPLP</sequence>
<keyword evidence="4" id="KW-1185">Reference proteome</keyword>
<evidence type="ECO:0000256" key="2">
    <source>
        <dbReference type="SAM" id="Phobius"/>
    </source>
</evidence>
<gene>
    <name evidence="3" type="ORF">CQ12_20915</name>
</gene>
<proteinExistence type="predicted"/>